<dbReference type="EMBL" id="SSOD01000006">
    <property type="protein sequence ID" value="THF61608.1"/>
    <property type="molecule type" value="Genomic_DNA"/>
</dbReference>
<reference evidence="2 3" key="1">
    <citation type="submission" date="2019-04" db="EMBL/GenBank/DDBJ databases">
        <title>Azoarcus rhizosphaerae sp. nov. isolated from rhizosphere of Ficus religiosa.</title>
        <authorList>
            <person name="Lin S.-Y."/>
            <person name="Hameed A."/>
            <person name="Hsu Y.-H."/>
            <person name="Young C.-C."/>
        </authorList>
    </citation>
    <scope>NUCLEOTIDE SEQUENCE [LARGE SCALE GENOMIC DNA]</scope>
    <source>
        <strain evidence="2 3">CC-YHH848</strain>
    </source>
</reference>
<comment type="caution">
    <text evidence="2">The sequence shown here is derived from an EMBL/GenBank/DDBJ whole genome shotgun (WGS) entry which is preliminary data.</text>
</comment>
<dbReference type="PROSITE" id="PS51257">
    <property type="entry name" value="PROKAR_LIPOPROTEIN"/>
    <property type="match status" value="1"/>
</dbReference>
<accession>A0A4S4APK8</accession>
<sequence length="352" mass="39675">MNARPGRGSRSFWRRFVCMAALALGCFAGGGAAEAAPDALASLARQTEAGTFRRFDAPLPAGTGSFSELLRVDTEDGKSLAIHGWSDSGHWDPKRKRAYFLGLRRYLKFICFDERRGAWLELGWQGDAPARYEQFGHIYGRTALDWRRGHYYRLGGEAGLYRYLIDEERWEALPGAPVTGFVPMEWHYGLDRLVALGRGGHLFAFRDGEWTRMGRSAVDGYHSLARFNAKRGDMLVAGGNDSPRKVDLIDGKGTVRHLRDAPFDMLIKNTDLSYDPVSGNYLVFWSGGRVMYELDPERDEWRLAAEWNAITWPFGYSPGGAGMVPIPIDEYGVILWLHESGALVYRHRSVFH</sequence>
<feature type="signal peptide" evidence="1">
    <location>
        <begin position="1"/>
        <end position="35"/>
    </location>
</feature>
<dbReference type="SUPFAM" id="SSF101898">
    <property type="entry name" value="NHL repeat"/>
    <property type="match status" value="1"/>
</dbReference>
<dbReference type="AlphaFoldDB" id="A0A4S4APK8"/>
<evidence type="ECO:0000313" key="3">
    <source>
        <dbReference type="Proteomes" id="UP000307956"/>
    </source>
</evidence>
<dbReference type="OrthoDB" id="9177697at2"/>
<evidence type="ECO:0000313" key="2">
    <source>
        <dbReference type="EMBL" id="THF61608.1"/>
    </source>
</evidence>
<dbReference type="Proteomes" id="UP000307956">
    <property type="component" value="Unassembled WGS sequence"/>
</dbReference>
<proteinExistence type="predicted"/>
<keyword evidence="3" id="KW-1185">Reference proteome</keyword>
<keyword evidence="1" id="KW-0732">Signal</keyword>
<name>A0A4S4APK8_9RHOO</name>
<feature type="chain" id="PRO_5020533102" evidence="1">
    <location>
        <begin position="36"/>
        <end position="352"/>
    </location>
</feature>
<gene>
    <name evidence="2" type="ORF">E6O51_09135</name>
</gene>
<protein>
    <submittedName>
        <fullName evidence="2">Uncharacterized protein</fullName>
    </submittedName>
</protein>
<organism evidence="2 3">
    <name type="scientific">Pseudothauera rhizosphaerae</name>
    <dbReference type="NCBI Taxonomy" id="2565932"/>
    <lineage>
        <taxon>Bacteria</taxon>
        <taxon>Pseudomonadati</taxon>
        <taxon>Pseudomonadota</taxon>
        <taxon>Betaproteobacteria</taxon>
        <taxon>Rhodocyclales</taxon>
        <taxon>Zoogloeaceae</taxon>
        <taxon>Pseudothauera</taxon>
    </lineage>
</organism>
<evidence type="ECO:0000256" key="1">
    <source>
        <dbReference type="SAM" id="SignalP"/>
    </source>
</evidence>
<dbReference type="RefSeq" id="WP_136384682.1">
    <property type="nucleotide sequence ID" value="NZ_SSOD01000006.1"/>
</dbReference>